<dbReference type="EMBL" id="LLXZ01000144">
    <property type="protein sequence ID" value="KRR03430.1"/>
    <property type="molecule type" value="Genomic_DNA"/>
</dbReference>
<comment type="caution">
    <text evidence="1">The sequence shown here is derived from an EMBL/GenBank/DDBJ whole genome shotgun (WGS) entry which is preliminary data.</text>
</comment>
<name>A0A0R3LEN6_9BRAD</name>
<keyword evidence="2" id="KW-1185">Reference proteome</keyword>
<accession>A0A0R3LEN6</accession>
<proteinExistence type="predicted"/>
<evidence type="ECO:0000313" key="2">
    <source>
        <dbReference type="Proteomes" id="UP000050863"/>
    </source>
</evidence>
<reference evidence="1 2" key="1">
    <citation type="submission" date="2014-03" db="EMBL/GenBank/DDBJ databases">
        <title>Bradyrhizobium valentinum sp. nov., isolated from effective nodules of Lupinus mariae-josephae, a lupine endemic of basic-lime soils in Eastern Spain.</title>
        <authorList>
            <person name="Duran D."/>
            <person name="Rey L."/>
            <person name="Navarro A."/>
            <person name="Busquets A."/>
            <person name="Imperial J."/>
            <person name="Ruiz-Argueso T."/>
        </authorList>
    </citation>
    <scope>NUCLEOTIDE SEQUENCE [LARGE SCALE GENOMIC DNA]</scope>
    <source>
        <strain evidence="1 2">PAC68</strain>
    </source>
</reference>
<protein>
    <submittedName>
        <fullName evidence="1">Uncharacterized protein</fullName>
    </submittedName>
</protein>
<dbReference type="AlphaFoldDB" id="A0A0R3LEN6"/>
<evidence type="ECO:0000313" key="1">
    <source>
        <dbReference type="EMBL" id="KRR03430.1"/>
    </source>
</evidence>
<gene>
    <name evidence="1" type="ORF">CQ12_40220</name>
</gene>
<organism evidence="1 2">
    <name type="scientific">Bradyrhizobium jicamae</name>
    <dbReference type="NCBI Taxonomy" id="280332"/>
    <lineage>
        <taxon>Bacteria</taxon>
        <taxon>Pseudomonadati</taxon>
        <taxon>Pseudomonadota</taxon>
        <taxon>Alphaproteobacteria</taxon>
        <taxon>Hyphomicrobiales</taxon>
        <taxon>Nitrobacteraceae</taxon>
        <taxon>Bradyrhizobium</taxon>
    </lineage>
</organism>
<dbReference type="Proteomes" id="UP000050863">
    <property type="component" value="Unassembled WGS sequence"/>
</dbReference>
<sequence length="62" mass="7420">MMMIDHQLARLRAHHRNIQRYRNLLQTSLTELEREFIEKRLTEEQSNLEGLAPLIPLRPAAR</sequence>